<comment type="subcellular location">
    <subcellularLocation>
        <location evidence="1">Membrane</location>
        <topology evidence="1">Multi-pass membrane protein</topology>
    </subcellularLocation>
</comment>
<dbReference type="PANTHER" id="PTHR43469">
    <property type="entry name" value="DISULFIDE FORMATION PROTEIN-RELATED"/>
    <property type="match status" value="1"/>
</dbReference>
<gene>
    <name evidence="13" type="ORF">A6K76_03915</name>
</gene>
<evidence type="ECO:0000313" key="13">
    <source>
        <dbReference type="EMBL" id="OCS94470.1"/>
    </source>
</evidence>
<evidence type="ECO:0000256" key="11">
    <source>
        <dbReference type="ARBA" id="ARBA00023284"/>
    </source>
</evidence>
<feature type="transmembrane region" description="Helical" evidence="12">
    <location>
        <begin position="64"/>
        <end position="83"/>
    </location>
</feature>
<evidence type="ECO:0000256" key="5">
    <source>
        <dbReference type="ARBA" id="ARBA00022982"/>
    </source>
</evidence>
<name>A0A1C0Z5D6_9BACL</name>
<evidence type="ECO:0000256" key="8">
    <source>
        <dbReference type="ARBA" id="ARBA00023136"/>
    </source>
</evidence>
<evidence type="ECO:0000256" key="9">
    <source>
        <dbReference type="ARBA" id="ARBA00023157"/>
    </source>
</evidence>
<feature type="transmembrane region" description="Helical" evidence="12">
    <location>
        <begin position="39"/>
        <end position="57"/>
    </location>
</feature>
<keyword evidence="6 12" id="KW-1133">Transmembrane helix</keyword>
<keyword evidence="14" id="KW-1185">Reference proteome</keyword>
<dbReference type="Gene3D" id="1.20.1550.10">
    <property type="entry name" value="DsbB-like"/>
    <property type="match status" value="1"/>
</dbReference>
<reference evidence="13 14" key="1">
    <citation type="submission" date="2016-07" db="EMBL/GenBank/DDBJ databases">
        <title>Caryophanon latum genome sequencing.</title>
        <authorList>
            <person name="Verma A."/>
            <person name="Pal Y."/>
            <person name="Krishnamurthi S."/>
        </authorList>
    </citation>
    <scope>NUCLEOTIDE SEQUENCE [LARGE SCALE GENOMIC DNA]</scope>
    <source>
        <strain evidence="13 14">DSM 14151</strain>
    </source>
</reference>
<dbReference type="Proteomes" id="UP000093482">
    <property type="component" value="Unassembled WGS sequence"/>
</dbReference>
<comment type="similarity">
    <text evidence="2">Belongs to the DsbB family. BdbC subfamily.</text>
</comment>
<accession>A0A1C0Z5D6</accession>
<dbReference type="Pfam" id="PF02600">
    <property type="entry name" value="DsbB"/>
    <property type="match status" value="1"/>
</dbReference>
<evidence type="ECO:0000256" key="12">
    <source>
        <dbReference type="SAM" id="Phobius"/>
    </source>
</evidence>
<evidence type="ECO:0000256" key="4">
    <source>
        <dbReference type="ARBA" id="ARBA00022692"/>
    </source>
</evidence>
<sequence length="146" mass="16629">MSKKIENSMLVIWTVAFVATLGSLYFSEIREYEPCKLCWVQRIFMYPIAIIMTVAYIQKNPRIVVTTLVFSIIGGCISAYHYAIQKIDLFQDNAIACGAVPCTGMYINWFGFVTIPFLALTAFVILTAVGFYILKQLKQEEVEEEE</sequence>
<evidence type="ECO:0000256" key="3">
    <source>
        <dbReference type="ARBA" id="ARBA00022448"/>
    </source>
</evidence>
<keyword evidence="8 12" id="KW-0472">Membrane</keyword>
<evidence type="ECO:0000256" key="1">
    <source>
        <dbReference type="ARBA" id="ARBA00004141"/>
    </source>
</evidence>
<proteinExistence type="inferred from homology"/>
<keyword evidence="5" id="KW-0249">Electron transport</keyword>
<dbReference type="HAMAP" id="MF_00287">
    <property type="entry name" value="BdbC"/>
    <property type="match status" value="1"/>
</dbReference>
<dbReference type="OrthoDB" id="158402at2"/>
<evidence type="ECO:0000256" key="7">
    <source>
        <dbReference type="ARBA" id="ARBA00023002"/>
    </source>
</evidence>
<dbReference type="PANTHER" id="PTHR43469:SF1">
    <property type="entry name" value="SPBETA PROPHAGE-DERIVED DISULFIDE BOND FORMATION PROTEIN B"/>
    <property type="match status" value="1"/>
</dbReference>
<dbReference type="NCBIfam" id="NF002849">
    <property type="entry name" value="PRK03113.1"/>
    <property type="match status" value="1"/>
</dbReference>
<dbReference type="EMBL" id="MATO01000002">
    <property type="protein sequence ID" value="OCS94470.1"/>
    <property type="molecule type" value="Genomic_DNA"/>
</dbReference>
<dbReference type="AlphaFoldDB" id="A0A1C0Z5D6"/>
<keyword evidence="4 12" id="KW-0812">Transmembrane</keyword>
<dbReference type="GO" id="GO:0006457">
    <property type="term" value="P:protein folding"/>
    <property type="evidence" value="ECO:0007669"/>
    <property type="project" value="InterPro"/>
</dbReference>
<dbReference type="InterPro" id="IPR023380">
    <property type="entry name" value="DsbB-like_sf"/>
</dbReference>
<dbReference type="InterPro" id="IPR003752">
    <property type="entry name" value="DiS_bond_form_DsbB/BdbC"/>
</dbReference>
<keyword evidence="9" id="KW-1015">Disulfide bond</keyword>
<evidence type="ECO:0000256" key="2">
    <source>
        <dbReference type="ARBA" id="ARBA00007602"/>
    </source>
</evidence>
<feature type="transmembrane region" description="Helical" evidence="12">
    <location>
        <begin position="7"/>
        <end position="27"/>
    </location>
</feature>
<keyword evidence="11" id="KW-0676">Redox-active center</keyword>
<evidence type="ECO:0000313" key="14">
    <source>
        <dbReference type="Proteomes" id="UP000093482"/>
    </source>
</evidence>
<dbReference type="GO" id="GO:0015035">
    <property type="term" value="F:protein-disulfide reductase activity"/>
    <property type="evidence" value="ECO:0007669"/>
    <property type="project" value="InterPro"/>
</dbReference>
<keyword evidence="10" id="KW-0143">Chaperone</keyword>
<dbReference type="RefSeq" id="WP_066461224.1">
    <property type="nucleotide sequence ID" value="NZ_MATO01000002.1"/>
</dbReference>
<dbReference type="InterPro" id="IPR012187">
    <property type="entry name" value="Disulphide_bond_form_BdbC"/>
</dbReference>
<comment type="caution">
    <text evidence="13">The sequence shown here is derived from an EMBL/GenBank/DDBJ whole genome shotgun (WGS) entry which is preliminary data.</text>
</comment>
<evidence type="ECO:0000256" key="6">
    <source>
        <dbReference type="ARBA" id="ARBA00022989"/>
    </source>
</evidence>
<dbReference type="SUPFAM" id="SSF158442">
    <property type="entry name" value="DsbB-like"/>
    <property type="match status" value="1"/>
</dbReference>
<feature type="transmembrane region" description="Helical" evidence="12">
    <location>
        <begin position="109"/>
        <end position="134"/>
    </location>
</feature>
<dbReference type="PIRSF" id="PIRSF036659">
    <property type="entry name" value="BdbC"/>
    <property type="match status" value="1"/>
</dbReference>
<protein>
    <submittedName>
        <fullName evidence="13">Disulfide bond formation protein DsbB</fullName>
    </submittedName>
</protein>
<dbReference type="GO" id="GO:0016020">
    <property type="term" value="C:membrane"/>
    <property type="evidence" value="ECO:0007669"/>
    <property type="project" value="UniProtKB-SubCell"/>
</dbReference>
<keyword evidence="7" id="KW-0560">Oxidoreductase</keyword>
<organism evidence="13 14">
    <name type="scientific">Caryophanon latum</name>
    <dbReference type="NCBI Taxonomy" id="33977"/>
    <lineage>
        <taxon>Bacteria</taxon>
        <taxon>Bacillati</taxon>
        <taxon>Bacillota</taxon>
        <taxon>Bacilli</taxon>
        <taxon>Bacillales</taxon>
        <taxon>Caryophanaceae</taxon>
        <taxon>Caryophanon</taxon>
    </lineage>
</organism>
<keyword evidence="3" id="KW-0813">Transport</keyword>
<evidence type="ECO:0000256" key="10">
    <source>
        <dbReference type="ARBA" id="ARBA00023186"/>
    </source>
</evidence>